<dbReference type="EMBL" id="JZEY01000061">
    <property type="protein sequence ID" value="KKB08011.1"/>
    <property type="molecule type" value="Genomic_DNA"/>
</dbReference>
<dbReference type="Proteomes" id="UP000033649">
    <property type="component" value="Unassembled WGS sequence"/>
</dbReference>
<dbReference type="STRING" id="429727.VE26_15605"/>
<dbReference type="PROSITE" id="PS51819">
    <property type="entry name" value="VOC"/>
    <property type="match status" value="1"/>
</dbReference>
<gene>
    <name evidence="2" type="ORF">VE26_15605</name>
</gene>
<dbReference type="PATRIC" id="fig|429727.3.peg.3196"/>
<dbReference type="RefSeq" id="WP_046106040.1">
    <property type="nucleotide sequence ID" value="NZ_JZEY01000061.1"/>
</dbReference>
<evidence type="ECO:0000313" key="2">
    <source>
        <dbReference type="EMBL" id="KKB08011.1"/>
    </source>
</evidence>
<reference evidence="2 3" key="1">
    <citation type="submission" date="2015-03" db="EMBL/GenBank/DDBJ databases">
        <authorList>
            <person name="Hassan Y."/>
            <person name="Lepp D."/>
            <person name="Li X.-Z."/>
            <person name="Zhou T."/>
        </authorList>
    </citation>
    <scope>NUCLEOTIDE SEQUENCE [LARGE SCALE GENOMIC DNA]</scope>
    <source>
        <strain evidence="2 3">IPL18</strain>
    </source>
</reference>
<organism evidence="2 3">
    <name type="scientific">Devosia chinhatensis</name>
    <dbReference type="NCBI Taxonomy" id="429727"/>
    <lineage>
        <taxon>Bacteria</taxon>
        <taxon>Pseudomonadati</taxon>
        <taxon>Pseudomonadota</taxon>
        <taxon>Alphaproteobacteria</taxon>
        <taxon>Hyphomicrobiales</taxon>
        <taxon>Devosiaceae</taxon>
        <taxon>Devosia</taxon>
    </lineage>
</organism>
<keyword evidence="3" id="KW-1185">Reference proteome</keyword>
<dbReference type="InterPro" id="IPR029068">
    <property type="entry name" value="Glyas_Bleomycin-R_OHBP_Dase"/>
</dbReference>
<comment type="caution">
    <text evidence="2">The sequence shown here is derived from an EMBL/GenBank/DDBJ whole genome shotgun (WGS) entry which is preliminary data.</text>
</comment>
<evidence type="ECO:0000259" key="1">
    <source>
        <dbReference type="PROSITE" id="PS51819"/>
    </source>
</evidence>
<proteinExistence type="predicted"/>
<dbReference type="Gene3D" id="3.30.720.120">
    <property type="match status" value="1"/>
</dbReference>
<dbReference type="Pfam" id="PF00903">
    <property type="entry name" value="Glyoxalase"/>
    <property type="match status" value="1"/>
</dbReference>
<protein>
    <recommendedName>
        <fullName evidence="1">VOC domain-containing protein</fullName>
    </recommendedName>
</protein>
<sequence length="136" mass="15429">MRFTSLFPLLQVENLARSADFYRRHFGFVPVFESDWYMHMKGDCDHPHELAIIHYDHDSIPEIGRVPSRGVILSFYVEDAAAEAARIEKAGIPIVQALRDEVFGQRHVIAADPDGILIDIITAIEPDPDWLKAQMG</sequence>
<dbReference type="InterPro" id="IPR004360">
    <property type="entry name" value="Glyas_Fos-R_dOase_dom"/>
</dbReference>
<evidence type="ECO:0000313" key="3">
    <source>
        <dbReference type="Proteomes" id="UP000033649"/>
    </source>
</evidence>
<dbReference type="InterPro" id="IPR037523">
    <property type="entry name" value="VOC_core"/>
</dbReference>
<dbReference type="AlphaFoldDB" id="A0A0F5FGP6"/>
<dbReference type="Gene3D" id="3.30.720.110">
    <property type="match status" value="1"/>
</dbReference>
<dbReference type="OrthoDB" id="9798201at2"/>
<name>A0A0F5FGP6_9HYPH</name>
<feature type="domain" description="VOC" evidence="1">
    <location>
        <begin position="2"/>
        <end position="123"/>
    </location>
</feature>
<dbReference type="SUPFAM" id="SSF54593">
    <property type="entry name" value="Glyoxalase/Bleomycin resistance protein/Dihydroxybiphenyl dioxygenase"/>
    <property type="match status" value="1"/>
</dbReference>
<accession>A0A0F5FGP6</accession>